<dbReference type="Pfam" id="PF02518">
    <property type="entry name" value="HATPase_c"/>
    <property type="match status" value="1"/>
</dbReference>
<comment type="catalytic activity">
    <reaction evidence="1">
        <text>ATP + protein L-histidine = ADP + protein N-phospho-L-histidine.</text>
        <dbReference type="EC" id="2.7.13.3"/>
    </reaction>
</comment>
<feature type="domain" description="PAS" evidence="14">
    <location>
        <begin position="111"/>
        <end position="147"/>
    </location>
</feature>
<evidence type="ECO:0000256" key="5">
    <source>
        <dbReference type="ARBA" id="ARBA00022692"/>
    </source>
</evidence>
<keyword evidence="9 12" id="KW-1133">Transmembrane helix</keyword>
<evidence type="ECO:0000256" key="10">
    <source>
        <dbReference type="ARBA" id="ARBA00023012"/>
    </source>
</evidence>
<proteinExistence type="predicted"/>
<evidence type="ECO:0000256" key="2">
    <source>
        <dbReference type="ARBA" id="ARBA00004141"/>
    </source>
</evidence>
<reference evidence="16" key="1">
    <citation type="submission" date="2023-09" db="EMBL/GenBank/DDBJ databases">
        <authorList>
            <person name="Li S."/>
            <person name="Li X."/>
            <person name="Zhang C."/>
            <person name="Zhao Z."/>
        </authorList>
    </citation>
    <scope>NUCLEOTIDE SEQUENCE [LARGE SCALE GENOMIC DNA]</scope>
    <source>
        <strain evidence="16">SQ149</strain>
    </source>
</reference>
<feature type="domain" description="Histidine kinase" evidence="13">
    <location>
        <begin position="230"/>
        <end position="450"/>
    </location>
</feature>
<dbReference type="InterPro" id="IPR050351">
    <property type="entry name" value="BphY/WalK/GraS-like"/>
</dbReference>
<evidence type="ECO:0000259" key="13">
    <source>
        <dbReference type="PROSITE" id="PS50109"/>
    </source>
</evidence>
<dbReference type="Proteomes" id="UP001258994">
    <property type="component" value="Chromosome"/>
</dbReference>
<keyword evidence="10" id="KW-0902">Two-component regulatory system</keyword>
<dbReference type="Gene3D" id="3.30.565.10">
    <property type="entry name" value="Histidine kinase-like ATPase, C-terminal domain"/>
    <property type="match status" value="1"/>
</dbReference>
<dbReference type="InterPro" id="IPR000014">
    <property type="entry name" value="PAS"/>
</dbReference>
<keyword evidence="5 12" id="KW-0812">Transmembrane</keyword>
<protein>
    <recommendedName>
        <fullName evidence="3">histidine kinase</fullName>
        <ecNumber evidence="3">2.7.13.3</ecNumber>
    </recommendedName>
</protein>
<dbReference type="PROSITE" id="PS50109">
    <property type="entry name" value="HIS_KIN"/>
    <property type="match status" value="1"/>
</dbReference>
<evidence type="ECO:0000256" key="8">
    <source>
        <dbReference type="ARBA" id="ARBA00022840"/>
    </source>
</evidence>
<dbReference type="PANTHER" id="PTHR42878">
    <property type="entry name" value="TWO-COMPONENT HISTIDINE KINASE"/>
    <property type="match status" value="1"/>
</dbReference>
<evidence type="ECO:0000256" key="1">
    <source>
        <dbReference type="ARBA" id="ARBA00000085"/>
    </source>
</evidence>
<dbReference type="PROSITE" id="PS50112">
    <property type="entry name" value="PAS"/>
    <property type="match status" value="1"/>
</dbReference>
<name>A0ABY9TYN6_9GAMM</name>
<dbReference type="EC" id="2.7.13.3" evidence="3"/>
<evidence type="ECO:0000259" key="14">
    <source>
        <dbReference type="PROSITE" id="PS50112"/>
    </source>
</evidence>
<feature type="transmembrane region" description="Helical" evidence="12">
    <location>
        <begin position="7"/>
        <end position="29"/>
    </location>
</feature>
<sequence length="450" mass="50036">MGFKKFSLMVALRTVMIMLTLILLTFLITTPGYHAATLLTSLFLIVQCIMVFRFITKTNAELARFLDAARYADFSQRFELKSLGAGFGELGNAFTDILKRFQAVRTSQEEELRHLKAMVEHVPVPLMSVHSDGVLTLWNNSARRLFGSNHVTKVDDLRQFGEDFASHIQSVQPGERRLVTFEVDGMEQQLTILSTQIITAGKQEKLLSMQDIQSELDVVQLQAWQDLVRVLTHEIMNSITPVASLSKTAVDLLDDAKAKIIDRPDLVESLADVSDAIQTVARRSDGLTKFVGSYRRLTRLPPPNKKMVKLSDIFSQVTLLGTQQWLEKDISFSSNIEPAELDINVDKDMIEQLLINLLQNAEQALTKVSNPVVTMNAYLNKRGHAVIDLSDNGAGVADEIAKKVFVPFFTTKKEGSGVGLALTRQVMVAHGGNVKLEQSALGGALFRLTF</sequence>
<dbReference type="EMBL" id="CP134145">
    <property type="protein sequence ID" value="WNC73468.1"/>
    <property type="molecule type" value="Genomic_DNA"/>
</dbReference>
<dbReference type="InterPro" id="IPR003594">
    <property type="entry name" value="HATPase_dom"/>
</dbReference>
<gene>
    <name evidence="15" type="ORF">RGQ13_05585</name>
</gene>
<keyword evidence="16" id="KW-1185">Reference proteome</keyword>
<dbReference type="InterPro" id="IPR036890">
    <property type="entry name" value="HATPase_C_sf"/>
</dbReference>
<keyword evidence="7" id="KW-0418">Kinase</keyword>
<dbReference type="InterPro" id="IPR004358">
    <property type="entry name" value="Sig_transdc_His_kin-like_C"/>
</dbReference>
<dbReference type="InterPro" id="IPR005467">
    <property type="entry name" value="His_kinase_dom"/>
</dbReference>
<dbReference type="SMART" id="SM00387">
    <property type="entry name" value="HATPase_c"/>
    <property type="match status" value="1"/>
</dbReference>
<accession>A0ABY9TYN6</accession>
<evidence type="ECO:0000313" key="15">
    <source>
        <dbReference type="EMBL" id="WNC73468.1"/>
    </source>
</evidence>
<evidence type="ECO:0000256" key="6">
    <source>
        <dbReference type="ARBA" id="ARBA00022741"/>
    </source>
</evidence>
<keyword evidence="4" id="KW-0808">Transferase</keyword>
<organism evidence="15 16">
    <name type="scientific">Thalassotalea psychrophila</name>
    <dbReference type="NCBI Taxonomy" id="3065647"/>
    <lineage>
        <taxon>Bacteria</taxon>
        <taxon>Pseudomonadati</taxon>
        <taxon>Pseudomonadota</taxon>
        <taxon>Gammaproteobacteria</taxon>
        <taxon>Alteromonadales</taxon>
        <taxon>Colwelliaceae</taxon>
        <taxon>Thalassotalea</taxon>
    </lineage>
</organism>
<evidence type="ECO:0000256" key="3">
    <source>
        <dbReference type="ARBA" id="ARBA00012438"/>
    </source>
</evidence>
<dbReference type="RefSeq" id="WP_348392580.1">
    <property type="nucleotide sequence ID" value="NZ_CP134145.1"/>
</dbReference>
<evidence type="ECO:0000256" key="12">
    <source>
        <dbReference type="SAM" id="Phobius"/>
    </source>
</evidence>
<dbReference type="SUPFAM" id="SSF55785">
    <property type="entry name" value="PYP-like sensor domain (PAS domain)"/>
    <property type="match status" value="1"/>
</dbReference>
<feature type="transmembrane region" description="Helical" evidence="12">
    <location>
        <begin position="35"/>
        <end position="55"/>
    </location>
</feature>
<dbReference type="GO" id="GO:0005524">
    <property type="term" value="F:ATP binding"/>
    <property type="evidence" value="ECO:0007669"/>
    <property type="project" value="UniProtKB-KW"/>
</dbReference>
<evidence type="ECO:0000313" key="16">
    <source>
        <dbReference type="Proteomes" id="UP001258994"/>
    </source>
</evidence>
<dbReference type="PANTHER" id="PTHR42878:SF7">
    <property type="entry name" value="SENSOR HISTIDINE KINASE GLRK"/>
    <property type="match status" value="1"/>
</dbReference>
<evidence type="ECO:0000256" key="7">
    <source>
        <dbReference type="ARBA" id="ARBA00022777"/>
    </source>
</evidence>
<evidence type="ECO:0000256" key="9">
    <source>
        <dbReference type="ARBA" id="ARBA00022989"/>
    </source>
</evidence>
<keyword evidence="11 12" id="KW-0472">Membrane</keyword>
<dbReference type="SUPFAM" id="SSF55874">
    <property type="entry name" value="ATPase domain of HSP90 chaperone/DNA topoisomerase II/histidine kinase"/>
    <property type="match status" value="1"/>
</dbReference>
<comment type="subcellular location">
    <subcellularLocation>
        <location evidence="2">Membrane</location>
        <topology evidence="2">Multi-pass membrane protein</topology>
    </subcellularLocation>
</comment>
<keyword evidence="8 15" id="KW-0067">ATP-binding</keyword>
<dbReference type="PRINTS" id="PR00344">
    <property type="entry name" value="BCTRLSENSOR"/>
</dbReference>
<evidence type="ECO:0000256" key="11">
    <source>
        <dbReference type="ARBA" id="ARBA00023136"/>
    </source>
</evidence>
<dbReference type="InterPro" id="IPR035965">
    <property type="entry name" value="PAS-like_dom_sf"/>
</dbReference>
<keyword evidence="6" id="KW-0547">Nucleotide-binding</keyword>
<evidence type="ECO:0000256" key="4">
    <source>
        <dbReference type="ARBA" id="ARBA00022679"/>
    </source>
</evidence>